<evidence type="ECO:0000313" key="1">
    <source>
        <dbReference type="EMBL" id="MFC6632066.1"/>
    </source>
</evidence>
<keyword evidence="2" id="KW-1185">Reference proteome</keyword>
<dbReference type="GO" id="GO:0032259">
    <property type="term" value="P:methylation"/>
    <property type="evidence" value="ECO:0007669"/>
    <property type="project" value="UniProtKB-KW"/>
</dbReference>
<dbReference type="InterPro" id="IPR029063">
    <property type="entry name" value="SAM-dependent_MTases_sf"/>
</dbReference>
<dbReference type="GO" id="GO:0008168">
    <property type="term" value="F:methyltransferase activity"/>
    <property type="evidence" value="ECO:0007669"/>
    <property type="project" value="UniProtKB-KW"/>
</dbReference>
<dbReference type="RefSeq" id="WP_226864912.1">
    <property type="nucleotide sequence ID" value="NZ_JACZFR010000026.1"/>
</dbReference>
<dbReference type="Gene3D" id="3.40.50.150">
    <property type="entry name" value="Vaccinia Virus protein VP39"/>
    <property type="match status" value="1"/>
</dbReference>
<dbReference type="SUPFAM" id="SSF53335">
    <property type="entry name" value="S-adenosyl-L-methionine-dependent methyltransferases"/>
    <property type="match status" value="1"/>
</dbReference>
<organism evidence="1 2">
    <name type="scientific">Microbulbifer taiwanensis</name>
    <dbReference type="NCBI Taxonomy" id="986746"/>
    <lineage>
        <taxon>Bacteria</taxon>
        <taxon>Pseudomonadati</taxon>
        <taxon>Pseudomonadota</taxon>
        <taxon>Gammaproteobacteria</taxon>
        <taxon>Cellvibrionales</taxon>
        <taxon>Microbulbiferaceae</taxon>
        <taxon>Microbulbifer</taxon>
    </lineage>
</organism>
<comment type="caution">
    <text evidence="1">The sequence shown here is derived from an EMBL/GenBank/DDBJ whole genome shotgun (WGS) entry which is preliminary data.</text>
</comment>
<evidence type="ECO:0000313" key="2">
    <source>
        <dbReference type="Proteomes" id="UP001596425"/>
    </source>
</evidence>
<sequence>MAIHCSPGIQSVCRALAPGRQNRVLDLGSMSSRTFQHFSGSCCKIHFENLDQFVAEKGRLSTGNLIYALERFVLGHRTGERFDIVLTWDLFNYLPLDAVAALLRRLQQFCKPGTLVHSVNYLSARIPEAPRRFSICDEGQLDLEEAPLGPRRLPRHSAAELLKALEHYSILHTYCERPGMQPGVSEQVFRYEPDSRASTVVAEARGDGGETSMQYHSPMFGRLLARLRDSIGVKLLDLGGEGHRALWLREGAELEVVDLYTAVEQGARSGSESPEAAIRRLLGSCVGERKFDVVIAWDLLNHLSPVAQQVFAHWLAPLCRESTQLLALDGGIAFCPRCLQLTGGGVVKVELSPGSVPLECGAPPQLPGFCGQRIVASPSAAAQQLGELLFQLGELPAVTRCA</sequence>
<dbReference type="Proteomes" id="UP001596425">
    <property type="component" value="Unassembled WGS sequence"/>
</dbReference>
<protein>
    <submittedName>
        <fullName evidence="1">Class I SAM-dependent methyltransferase</fullName>
    </submittedName>
</protein>
<name>A0ABW1YHQ0_9GAMM</name>
<reference evidence="2" key="1">
    <citation type="journal article" date="2019" name="Int. J. Syst. Evol. Microbiol.">
        <title>The Global Catalogue of Microorganisms (GCM) 10K type strain sequencing project: providing services to taxonomists for standard genome sequencing and annotation.</title>
        <authorList>
            <consortium name="The Broad Institute Genomics Platform"/>
            <consortium name="The Broad Institute Genome Sequencing Center for Infectious Disease"/>
            <person name="Wu L."/>
            <person name="Ma J."/>
        </authorList>
    </citation>
    <scope>NUCLEOTIDE SEQUENCE [LARGE SCALE GENOMIC DNA]</scope>
    <source>
        <strain evidence="2">CGMCC 1.13718</strain>
    </source>
</reference>
<keyword evidence="1" id="KW-0489">Methyltransferase</keyword>
<dbReference type="EMBL" id="JBHSVR010000001">
    <property type="protein sequence ID" value="MFC6632066.1"/>
    <property type="molecule type" value="Genomic_DNA"/>
</dbReference>
<accession>A0ABW1YHQ0</accession>
<keyword evidence="1" id="KW-0808">Transferase</keyword>
<proteinExistence type="predicted"/>
<gene>
    <name evidence="1" type="ORF">ACFQBM_02180</name>
</gene>